<dbReference type="InterPro" id="IPR008906">
    <property type="entry name" value="HATC_C_dom"/>
</dbReference>
<dbReference type="AlphaFoldDB" id="A0A834T313"/>
<feature type="domain" description="DUF659" evidence="1">
    <location>
        <begin position="6"/>
        <end position="71"/>
    </location>
</feature>
<organism evidence="3 4">
    <name type="scientific">Senna tora</name>
    <dbReference type="NCBI Taxonomy" id="362788"/>
    <lineage>
        <taxon>Eukaryota</taxon>
        <taxon>Viridiplantae</taxon>
        <taxon>Streptophyta</taxon>
        <taxon>Embryophyta</taxon>
        <taxon>Tracheophyta</taxon>
        <taxon>Spermatophyta</taxon>
        <taxon>Magnoliopsida</taxon>
        <taxon>eudicotyledons</taxon>
        <taxon>Gunneridae</taxon>
        <taxon>Pentapetalae</taxon>
        <taxon>rosids</taxon>
        <taxon>fabids</taxon>
        <taxon>Fabales</taxon>
        <taxon>Fabaceae</taxon>
        <taxon>Caesalpinioideae</taxon>
        <taxon>Cassia clade</taxon>
        <taxon>Senna</taxon>
    </lineage>
</organism>
<feature type="domain" description="HAT C-terminal dimerisation" evidence="2">
    <location>
        <begin position="266"/>
        <end position="311"/>
    </location>
</feature>
<accession>A0A834T313</accession>
<dbReference type="Pfam" id="PF05699">
    <property type="entry name" value="Dimer_Tnp_hAT"/>
    <property type="match status" value="1"/>
</dbReference>
<evidence type="ECO:0000259" key="2">
    <source>
        <dbReference type="Pfam" id="PF05699"/>
    </source>
</evidence>
<gene>
    <name evidence="3" type="ORF">G2W53_033858</name>
</gene>
<dbReference type="PANTHER" id="PTHR32166">
    <property type="entry name" value="OSJNBA0013A04.12 PROTEIN"/>
    <property type="match status" value="1"/>
</dbReference>
<dbReference type="InterPro" id="IPR007021">
    <property type="entry name" value="DUF659"/>
</dbReference>
<proteinExistence type="predicted"/>
<dbReference type="InterPro" id="IPR012337">
    <property type="entry name" value="RNaseH-like_sf"/>
</dbReference>
<dbReference type="OrthoDB" id="1419513at2759"/>
<dbReference type="Proteomes" id="UP000634136">
    <property type="component" value="Unassembled WGS sequence"/>
</dbReference>
<evidence type="ECO:0000313" key="4">
    <source>
        <dbReference type="Proteomes" id="UP000634136"/>
    </source>
</evidence>
<reference evidence="3" key="1">
    <citation type="submission" date="2020-09" db="EMBL/GenBank/DDBJ databases">
        <title>Genome-Enabled Discovery of Anthraquinone Biosynthesis in Senna tora.</title>
        <authorList>
            <person name="Kang S.-H."/>
            <person name="Pandey R.P."/>
            <person name="Lee C.-M."/>
            <person name="Sim J.-S."/>
            <person name="Jeong J.-T."/>
            <person name="Choi B.-S."/>
            <person name="Jung M."/>
            <person name="Ginzburg D."/>
            <person name="Zhao K."/>
            <person name="Won S.Y."/>
            <person name="Oh T.-J."/>
            <person name="Yu Y."/>
            <person name="Kim N.-H."/>
            <person name="Lee O.R."/>
            <person name="Lee T.-H."/>
            <person name="Bashyal P."/>
            <person name="Kim T.-S."/>
            <person name="Lee W.-H."/>
            <person name="Kawkins C."/>
            <person name="Kim C.-K."/>
            <person name="Kim J.S."/>
            <person name="Ahn B.O."/>
            <person name="Rhee S.Y."/>
            <person name="Sohng J.K."/>
        </authorList>
    </citation>
    <scope>NUCLEOTIDE SEQUENCE</scope>
    <source>
        <tissue evidence="3">Leaf</tissue>
    </source>
</reference>
<evidence type="ECO:0000259" key="1">
    <source>
        <dbReference type="Pfam" id="PF04937"/>
    </source>
</evidence>
<name>A0A834T313_9FABA</name>
<dbReference type="Pfam" id="PF04937">
    <property type="entry name" value="DUF659"/>
    <property type="match status" value="1"/>
</dbReference>
<keyword evidence="4" id="KW-1185">Reference proteome</keyword>
<dbReference type="GO" id="GO:0046983">
    <property type="term" value="F:protein dimerization activity"/>
    <property type="evidence" value="ECO:0007669"/>
    <property type="project" value="InterPro"/>
</dbReference>
<sequence>MVGAIKDRTLINFLVHCTAGVTFVKSVDASDLVKDAQMWFNLFSEVIEWVGPSNVVHIVTDNAANYVAVGKEKVWKEIVRPGVTRFATTFITLKSIHDHKHHLQALVTHDHFVKHRAKKAIKEMFKGKKEMYKPYTDIIKARWHKHFREEQYNSSSLRLLEIEAFVMTLQKDSRDASIYDRKGSFGRESARTVTRTIRPEEAPPDFDDQEFDNENVIYQEHAFPAESSRQGVEENDMNITDQPILDVVVLFLRYKMAYIEFCFSKIDVFVIPISIISSEVNISMGGRVLHSFRSSLRPTTVEALVCAQNWLRISKKEIDLRNSMDEIERIEESVNMFDL</sequence>
<dbReference type="EMBL" id="JAAIUW010000010">
    <property type="protein sequence ID" value="KAF7812882.1"/>
    <property type="molecule type" value="Genomic_DNA"/>
</dbReference>
<dbReference type="PANTHER" id="PTHR32166:SF121">
    <property type="entry name" value="DUF659 DOMAIN-CONTAINING PROTEIN"/>
    <property type="match status" value="1"/>
</dbReference>
<dbReference type="SUPFAM" id="SSF53098">
    <property type="entry name" value="Ribonuclease H-like"/>
    <property type="match status" value="1"/>
</dbReference>
<evidence type="ECO:0000313" key="3">
    <source>
        <dbReference type="EMBL" id="KAF7812882.1"/>
    </source>
</evidence>
<comment type="caution">
    <text evidence="3">The sequence shown here is derived from an EMBL/GenBank/DDBJ whole genome shotgun (WGS) entry which is preliminary data.</text>
</comment>
<protein>
    <recommendedName>
        <fullName evidence="5">Transposase</fullName>
    </recommendedName>
</protein>
<evidence type="ECO:0008006" key="5">
    <source>
        <dbReference type="Google" id="ProtNLM"/>
    </source>
</evidence>